<dbReference type="Proteomes" id="UP000248917">
    <property type="component" value="Unassembled WGS sequence"/>
</dbReference>
<sequence length="122" mass="14225">MKFNTTMPKGLKPHYQKELDAYRDKLGKWFLREAWQHLERAHILGQPYPYQHSEVHWLMLRFGFKIKDWKEIRGQILRLFVGGVKSFVGKIPVGNTGGANVPPLLPMEIPADLKAIINQFKK</sequence>
<name>A0A326RZ91_9BACT</name>
<proteinExistence type="predicted"/>
<dbReference type="OrthoDB" id="9799416at2"/>
<evidence type="ECO:0000313" key="2">
    <source>
        <dbReference type="Proteomes" id="UP000248917"/>
    </source>
</evidence>
<protein>
    <submittedName>
        <fullName evidence="1">Uncharacterized protein DUF3703</fullName>
    </submittedName>
</protein>
<dbReference type="InterPro" id="IPR022172">
    <property type="entry name" value="DUF3703"/>
</dbReference>
<dbReference type="Pfam" id="PF12487">
    <property type="entry name" value="DUF3703"/>
    <property type="match status" value="1"/>
</dbReference>
<gene>
    <name evidence="1" type="ORF">CLV31_101166</name>
</gene>
<reference evidence="1 2" key="1">
    <citation type="submission" date="2018-06" db="EMBL/GenBank/DDBJ databases">
        <title>Genomic Encyclopedia of Archaeal and Bacterial Type Strains, Phase II (KMG-II): from individual species to whole genera.</title>
        <authorList>
            <person name="Goeker M."/>
        </authorList>
    </citation>
    <scope>NUCLEOTIDE SEQUENCE [LARGE SCALE GENOMIC DNA]</scope>
    <source>
        <strain evidence="1 2">T4</strain>
    </source>
</reference>
<dbReference type="EMBL" id="QKTX01000001">
    <property type="protein sequence ID" value="PZV87294.1"/>
    <property type="molecule type" value="Genomic_DNA"/>
</dbReference>
<accession>A0A326RZ91</accession>
<dbReference type="RefSeq" id="WP_111390979.1">
    <property type="nucleotide sequence ID" value="NZ_QKTX01000001.1"/>
</dbReference>
<dbReference type="AlphaFoldDB" id="A0A326RZ91"/>
<evidence type="ECO:0000313" key="1">
    <source>
        <dbReference type="EMBL" id="PZV87294.1"/>
    </source>
</evidence>
<keyword evidence="2" id="KW-1185">Reference proteome</keyword>
<organism evidence="1 2">
    <name type="scientific">Algoriphagus aquaeductus</name>
    <dbReference type="NCBI Taxonomy" id="475299"/>
    <lineage>
        <taxon>Bacteria</taxon>
        <taxon>Pseudomonadati</taxon>
        <taxon>Bacteroidota</taxon>
        <taxon>Cytophagia</taxon>
        <taxon>Cytophagales</taxon>
        <taxon>Cyclobacteriaceae</taxon>
        <taxon>Algoriphagus</taxon>
    </lineage>
</organism>
<comment type="caution">
    <text evidence="1">The sequence shown here is derived from an EMBL/GenBank/DDBJ whole genome shotgun (WGS) entry which is preliminary data.</text>
</comment>